<comment type="similarity">
    <text evidence="1">Belongs to the NifU family.</text>
</comment>
<dbReference type="PANTHER" id="PTHR11178">
    <property type="entry name" value="IRON-SULFUR CLUSTER SCAFFOLD PROTEIN NFU-RELATED"/>
    <property type="match status" value="1"/>
</dbReference>
<reference evidence="3" key="1">
    <citation type="submission" date="2019-12" db="EMBL/GenBank/DDBJ databases">
        <title>Comparative genomics gives insights into the taxonomy of the Azoarcus-Aromatoleum group and reveals separate origins of nif in the plant-associated Azoarcus and non-plant-associated Aromatoleum sub-groups.</title>
        <authorList>
            <person name="Lafos M."/>
            <person name="Maluk M."/>
            <person name="Batista M."/>
            <person name="Junghare M."/>
            <person name="Carmona M."/>
            <person name="Faoro H."/>
            <person name="Cruz L.M."/>
            <person name="Battistoni F."/>
            <person name="De Souza E."/>
            <person name="Pedrosa F."/>
            <person name="Chen W.-M."/>
            <person name="Poole P.S."/>
            <person name="Dixon R.A."/>
            <person name="James E.K."/>
        </authorList>
    </citation>
    <scope>NUCLEOTIDE SEQUENCE</scope>
    <source>
        <strain evidence="3">NSC3</strain>
    </source>
</reference>
<feature type="domain" description="Scaffold protein Nfu/NifU N-terminal" evidence="2">
    <location>
        <begin position="5"/>
        <end position="91"/>
    </location>
</feature>
<dbReference type="InterPro" id="IPR036498">
    <property type="entry name" value="Nfu/NifU_N_sf"/>
</dbReference>
<organism evidence="3 4">
    <name type="scientific">Azoarcus taiwanensis</name>
    <dbReference type="NCBI Taxonomy" id="666964"/>
    <lineage>
        <taxon>Bacteria</taxon>
        <taxon>Pseudomonadati</taxon>
        <taxon>Pseudomonadota</taxon>
        <taxon>Betaproteobacteria</taxon>
        <taxon>Rhodocyclales</taxon>
        <taxon>Zoogloeaceae</taxon>
        <taxon>Azoarcus</taxon>
    </lineage>
</organism>
<dbReference type="SUPFAM" id="SSF110836">
    <property type="entry name" value="Hypothetical protein SAV1430"/>
    <property type="match status" value="1"/>
</dbReference>
<dbReference type="GO" id="GO:0016226">
    <property type="term" value="P:iron-sulfur cluster assembly"/>
    <property type="evidence" value="ECO:0007669"/>
    <property type="project" value="InterPro"/>
</dbReference>
<comment type="caution">
    <text evidence="3">The sequence shown here is derived from an EMBL/GenBank/DDBJ whole genome shotgun (WGS) entry which is preliminary data.</text>
</comment>
<dbReference type="PANTHER" id="PTHR11178:SF1">
    <property type="entry name" value="NFU1 IRON-SULFUR CLUSTER SCAFFOLD HOMOLOG, MITOCHONDRIAL"/>
    <property type="match status" value="1"/>
</dbReference>
<dbReference type="Gene3D" id="3.30.1370.70">
    <property type="entry name" value="Scaffold protein Nfu/NifU, N-terminal domain"/>
    <property type="match status" value="1"/>
</dbReference>
<dbReference type="RefSeq" id="WP_168987595.1">
    <property type="nucleotide sequence ID" value="NZ_CAWPHM010000258.1"/>
</dbReference>
<dbReference type="AlphaFoldDB" id="A0A972F7L4"/>
<sequence>MPTVCSIEPTPNPLATKFVLDAPLQIQSARQFDSASRAFGDPLAEKLFAIDGVAGVYCTNDFVTVTRMPTADVEALEAAVSDCIEAYKPRRVINVSCENPPPGERAPSVHDVGDPFETDADDPDLLMQINHVLDEHIRPYLDKDGGGLDILRLQEFALTVRYKGACGGCPSAVTGTLFAINNLLQNYVDDRIQVILD</sequence>
<dbReference type="Pfam" id="PF01106">
    <property type="entry name" value="NifU"/>
    <property type="match status" value="1"/>
</dbReference>
<evidence type="ECO:0000256" key="1">
    <source>
        <dbReference type="ARBA" id="ARBA00006420"/>
    </source>
</evidence>
<dbReference type="InterPro" id="IPR034904">
    <property type="entry name" value="FSCA_dom_sf"/>
</dbReference>
<evidence type="ECO:0000313" key="4">
    <source>
        <dbReference type="Proteomes" id="UP000599523"/>
    </source>
</evidence>
<dbReference type="SMART" id="SM00932">
    <property type="entry name" value="Nfu_N"/>
    <property type="match status" value="1"/>
</dbReference>
<dbReference type="InterPro" id="IPR014824">
    <property type="entry name" value="Nfu/NifU_N"/>
</dbReference>
<evidence type="ECO:0000259" key="2">
    <source>
        <dbReference type="SMART" id="SM00932"/>
    </source>
</evidence>
<keyword evidence="4" id="KW-1185">Reference proteome</keyword>
<evidence type="ECO:0000313" key="3">
    <source>
        <dbReference type="EMBL" id="NMG02825.1"/>
    </source>
</evidence>
<dbReference type="InterPro" id="IPR001075">
    <property type="entry name" value="NIF_FeS_clus_asmbl_NifU_C"/>
</dbReference>
<dbReference type="GO" id="GO:0005506">
    <property type="term" value="F:iron ion binding"/>
    <property type="evidence" value="ECO:0007669"/>
    <property type="project" value="InterPro"/>
</dbReference>
<dbReference type="Proteomes" id="UP000599523">
    <property type="component" value="Unassembled WGS sequence"/>
</dbReference>
<dbReference type="SUPFAM" id="SSF117916">
    <property type="entry name" value="Fe-S cluster assembly (FSCA) domain-like"/>
    <property type="match status" value="1"/>
</dbReference>
<dbReference type="EMBL" id="WTVM01000034">
    <property type="protein sequence ID" value="NMG02825.1"/>
    <property type="molecule type" value="Genomic_DNA"/>
</dbReference>
<name>A0A972F7L4_9RHOO</name>
<proteinExistence type="inferred from homology"/>
<dbReference type="Gene3D" id="3.30.300.130">
    <property type="entry name" value="Fe-S cluster assembly (FSCA)"/>
    <property type="match status" value="1"/>
</dbReference>
<accession>A0A972F7L4</accession>
<protein>
    <recommendedName>
        <fullName evidence="2">Scaffold protein Nfu/NifU N-terminal domain-containing protein</fullName>
    </recommendedName>
</protein>
<gene>
    <name evidence="3" type="ORF">GPA21_07555</name>
</gene>
<dbReference type="Pfam" id="PF08712">
    <property type="entry name" value="Nfu_N"/>
    <property type="match status" value="1"/>
</dbReference>
<dbReference type="GO" id="GO:0051536">
    <property type="term" value="F:iron-sulfur cluster binding"/>
    <property type="evidence" value="ECO:0007669"/>
    <property type="project" value="InterPro"/>
</dbReference>